<keyword evidence="5" id="KW-0560">Oxidoreductase</keyword>
<dbReference type="OrthoDB" id="57333at2157"/>
<dbReference type="InterPro" id="IPR004183">
    <property type="entry name" value="Xdiol_dOase_suB"/>
</dbReference>
<sequence length="260" mass="29479">MEENVEYNLMKGIFVSHGSPMILVENDPWKDLLREWGKKLGKFDSVIIISPHFFSWSGTFLVETQSKLECIQDYYGFPDELYKFCYSADNDVDLANKIVEEGQKEGLPIKQDNKWGLDHGAWIPLMYMYPEGVKAVTISITDLSAEIHYKLGEVIGRVVGDRNVLIMGTGSPTHRLELMYLNAKPRQTKFDQILIQKLKEGDLASLFKLEGTKEWEVASPEGMLRPLFVVLGAVKPKKAEIIGYEVPYGGVSMLAVEFYS</sequence>
<dbReference type="RefSeq" id="WP_184651040.1">
    <property type="nucleotide sequence ID" value="NZ_CP045484.1"/>
</dbReference>
<proteinExistence type="inferred from homology"/>
<dbReference type="CDD" id="cd07363">
    <property type="entry name" value="45_DOPA_Dioxygenase"/>
    <property type="match status" value="1"/>
</dbReference>
<evidence type="ECO:0000256" key="4">
    <source>
        <dbReference type="ARBA" id="ARBA00022833"/>
    </source>
</evidence>
<keyword evidence="4" id="KW-0862">Zinc</keyword>
<organism evidence="7 8">
    <name type="scientific">Sulfurisphaera ohwakuensis</name>
    <dbReference type="NCBI Taxonomy" id="69656"/>
    <lineage>
        <taxon>Archaea</taxon>
        <taxon>Thermoproteota</taxon>
        <taxon>Thermoprotei</taxon>
        <taxon>Sulfolobales</taxon>
        <taxon>Sulfolobaceae</taxon>
        <taxon>Sulfurisphaera</taxon>
    </lineage>
</organism>
<dbReference type="GO" id="GO:0016702">
    <property type="term" value="F:oxidoreductase activity, acting on single donors with incorporation of molecular oxygen, incorporation of two atoms of oxygen"/>
    <property type="evidence" value="ECO:0007669"/>
    <property type="project" value="UniProtKB-ARBA"/>
</dbReference>
<dbReference type="Proteomes" id="UP000582213">
    <property type="component" value="Unassembled WGS sequence"/>
</dbReference>
<dbReference type="GO" id="GO:0008270">
    <property type="term" value="F:zinc ion binding"/>
    <property type="evidence" value="ECO:0007669"/>
    <property type="project" value="InterPro"/>
</dbReference>
<evidence type="ECO:0000256" key="3">
    <source>
        <dbReference type="ARBA" id="ARBA00022723"/>
    </source>
</evidence>
<dbReference type="SUPFAM" id="SSF53213">
    <property type="entry name" value="LigB-like"/>
    <property type="match status" value="1"/>
</dbReference>
<dbReference type="GO" id="GO:0008198">
    <property type="term" value="F:ferrous iron binding"/>
    <property type="evidence" value="ECO:0007669"/>
    <property type="project" value="InterPro"/>
</dbReference>
<dbReference type="PANTHER" id="PTHR30096">
    <property type="entry name" value="4,5-DOPA DIOXYGENASE EXTRADIOL-LIKE PROTEIN"/>
    <property type="match status" value="1"/>
</dbReference>
<evidence type="ECO:0000313" key="8">
    <source>
        <dbReference type="Proteomes" id="UP000582213"/>
    </source>
</evidence>
<comment type="cofactor">
    <cofactor evidence="1">
        <name>Zn(2+)</name>
        <dbReference type="ChEBI" id="CHEBI:29105"/>
    </cofactor>
</comment>
<dbReference type="EMBL" id="JACHFY010000014">
    <property type="protein sequence ID" value="MBB5254324.1"/>
    <property type="molecule type" value="Genomic_DNA"/>
</dbReference>
<dbReference type="InterPro" id="IPR014436">
    <property type="entry name" value="Extradiol_dOase_DODA"/>
</dbReference>
<accession>A0A7J9RYM4</accession>
<protein>
    <submittedName>
        <fullName evidence="7">Aromatic ring-opening dioxygenase catalytic subunit (LigB family)</fullName>
    </submittedName>
</protein>
<feature type="domain" description="Extradiol ring-cleavage dioxygenase class III enzyme subunit B" evidence="6">
    <location>
        <begin position="13"/>
        <end position="258"/>
    </location>
</feature>
<comment type="similarity">
    <text evidence="2">Belongs to the DODA-type extradiol aromatic ring-opening dioxygenase family.</text>
</comment>
<keyword evidence="7" id="KW-0223">Dioxygenase</keyword>
<gene>
    <name evidence="7" type="ORF">HNQ62_002098</name>
</gene>
<dbReference type="AlphaFoldDB" id="A0A7J9RYM4"/>
<comment type="caution">
    <text evidence="7">The sequence shown here is derived from an EMBL/GenBank/DDBJ whole genome shotgun (WGS) entry which is preliminary data.</text>
</comment>
<dbReference type="PIRSF" id="PIRSF006157">
    <property type="entry name" value="Doxgns_DODA"/>
    <property type="match status" value="1"/>
</dbReference>
<keyword evidence="3" id="KW-0479">Metal-binding</keyword>
<dbReference type="PANTHER" id="PTHR30096:SF0">
    <property type="entry name" value="4,5-DOPA DIOXYGENASE EXTRADIOL-LIKE PROTEIN"/>
    <property type="match status" value="1"/>
</dbReference>
<evidence type="ECO:0000313" key="7">
    <source>
        <dbReference type="EMBL" id="MBB5254324.1"/>
    </source>
</evidence>
<evidence type="ECO:0000259" key="6">
    <source>
        <dbReference type="Pfam" id="PF02900"/>
    </source>
</evidence>
<evidence type="ECO:0000256" key="5">
    <source>
        <dbReference type="ARBA" id="ARBA00023002"/>
    </source>
</evidence>
<dbReference type="GeneID" id="42800339"/>
<dbReference type="Gene3D" id="3.40.830.10">
    <property type="entry name" value="LigB-like"/>
    <property type="match status" value="1"/>
</dbReference>
<evidence type="ECO:0000256" key="1">
    <source>
        <dbReference type="ARBA" id="ARBA00001947"/>
    </source>
</evidence>
<reference evidence="7 8" key="1">
    <citation type="submission" date="2020-08" db="EMBL/GenBank/DDBJ databases">
        <title>Genomic Encyclopedia of Type Strains, Phase IV (KMG-IV): sequencing the most valuable type-strain genomes for metagenomic binning, comparative biology and taxonomic classification.</title>
        <authorList>
            <person name="Goeker M."/>
        </authorList>
    </citation>
    <scope>NUCLEOTIDE SEQUENCE [LARGE SCALE GENOMIC DNA]</scope>
    <source>
        <strain evidence="7 8">DSM 12421</strain>
    </source>
</reference>
<name>A0A7J9RYM4_SULOH</name>
<dbReference type="Pfam" id="PF02900">
    <property type="entry name" value="LigB"/>
    <property type="match status" value="1"/>
</dbReference>
<evidence type="ECO:0000256" key="2">
    <source>
        <dbReference type="ARBA" id="ARBA00007581"/>
    </source>
</evidence>